<gene>
    <name evidence="8" type="ORF">H9871_03995</name>
</gene>
<sequence>MCTPSSDDGAPVRGTPEVPRSALTERFDFHSLSQWPRTAEAEGDSGRRQPAGQAYDAADVLLLDTAEAWWSHYHHPRHDTVVLDDRWGALTLPLLQARRSASEEDDVGEDHDHDYGHDHHRSVPDTTKLPAALGQDSIVGEYALRANAAAYGLHPPAARPIDAALLAGARTVLLPLPRSLDTLRGWAWLIAENAHDDVVLLAGGRDKHMTHAMNDVLAEHFAHVIPGRGRSKARVLTARGPQRGRPRPYPRTAIHDIAQTKPFTLVSQGAVYGGSKVDPGTRFLLQALHAPEEHTIVGRSSRVVDLGCGNGTVSVVLGLEHPRQRFLAADHSASAIASAGQSAEANGLTSRVELLREDGLRGLPDGSEELIVLNPPFHQGNAVDAGVAHRLIAEAGRVLAPGGHLYCVWNSHLQYRRVLERQVGPTVQLDRNPKFTVTRSTVA</sequence>
<dbReference type="GO" id="GO:0008170">
    <property type="term" value="F:N-methyltransferase activity"/>
    <property type="evidence" value="ECO:0007669"/>
    <property type="project" value="UniProtKB-ARBA"/>
</dbReference>
<evidence type="ECO:0000259" key="7">
    <source>
        <dbReference type="Pfam" id="PF26049"/>
    </source>
</evidence>
<evidence type="ECO:0000313" key="9">
    <source>
        <dbReference type="Proteomes" id="UP000824151"/>
    </source>
</evidence>
<feature type="compositionally biased region" description="Basic and acidic residues" evidence="5">
    <location>
        <begin position="110"/>
        <end position="123"/>
    </location>
</feature>
<dbReference type="PROSITE" id="PS00092">
    <property type="entry name" value="N6_MTASE"/>
    <property type="match status" value="1"/>
</dbReference>
<evidence type="ECO:0000259" key="6">
    <source>
        <dbReference type="Pfam" id="PF05175"/>
    </source>
</evidence>
<dbReference type="GO" id="GO:0006364">
    <property type="term" value="P:rRNA processing"/>
    <property type="evidence" value="ECO:0007669"/>
    <property type="project" value="UniProtKB-KW"/>
</dbReference>
<feature type="region of interest" description="Disordered" evidence="5">
    <location>
        <begin position="1"/>
        <end position="26"/>
    </location>
</feature>
<keyword evidence="3 8" id="KW-0489">Methyltransferase</keyword>
<dbReference type="Pfam" id="PF05175">
    <property type="entry name" value="MTS"/>
    <property type="match status" value="1"/>
</dbReference>
<keyword evidence="1" id="KW-0963">Cytoplasm</keyword>
<dbReference type="PANTHER" id="PTHR47816:SF5">
    <property type="entry name" value="RIBOSOMAL RNA LARGE SUBUNIT METHYLTRANSFERASE G"/>
    <property type="match status" value="1"/>
</dbReference>
<name>A0A9D1S200_9MICC</name>
<dbReference type="EMBL" id="DXGD01000143">
    <property type="protein sequence ID" value="HIW99285.1"/>
    <property type="molecule type" value="Genomic_DNA"/>
</dbReference>
<dbReference type="InterPro" id="IPR029063">
    <property type="entry name" value="SAM-dependent_MTases_sf"/>
</dbReference>
<dbReference type="Pfam" id="PF26049">
    <property type="entry name" value="RLMG_N"/>
    <property type="match status" value="1"/>
</dbReference>
<evidence type="ECO:0000256" key="4">
    <source>
        <dbReference type="ARBA" id="ARBA00022679"/>
    </source>
</evidence>
<dbReference type="InterPro" id="IPR002052">
    <property type="entry name" value="DNA_methylase_N6_adenine_CS"/>
</dbReference>
<evidence type="ECO:0000256" key="2">
    <source>
        <dbReference type="ARBA" id="ARBA00022552"/>
    </source>
</evidence>
<protein>
    <submittedName>
        <fullName evidence="8">Methyltransferase</fullName>
    </submittedName>
</protein>
<proteinExistence type="predicted"/>
<feature type="domain" description="Methyltransferase small" evidence="6">
    <location>
        <begin position="264"/>
        <end position="438"/>
    </location>
</feature>
<comment type="caution">
    <text evidence="8">The sequence shown here is derived from an EMBL/GenBank/DDBJ whole genome shotgun (WGS) entry which is preliminary data.</text>
</comment>
<feature type="region of interest" description="Disordered" evidence="5">
    <location>
        <begin position="100"/>
        <end position="128"/>
    </location>
</feature>
<dbReference type="CDD" id="cd02440">
    <property type="entry name" value="AdoMet_MTases"/>
    <property type="match status" value="1"/>
</dbReference>
<dbReference type="GO" id="GO:0003676">
    <property type="term" value="F:nucleic acid binding"/>
    <property type="evidence" value="ECO:0007669"/>
    <property type="project" value="InterPro"/>
</dbReference>
<dbReference type="Gene3D" id="3.40.50.150">
    <property type="entry name" value="Vaccinia Virus protein VP39"/>
    <property type="match status" value="2"/>
</dbReference>
<organism evidence="8 9">
    <name type="scientific">Candidatus Nesterenkonia stercoripullorum</name>
    <dbReference type="NCBI Taxonomy" id="2838701"/>
    <lineage>
        <taxon>Bacteria</taxon>
        <taxon>Bacillati</taxon>
        <taxon>Actinomycetota</taxon>
        <taxon>Actinomycetes</taxon>
        <taxon>Micrococcales</taxon>
        <taxon>Micrococcaceae</taxon>
        <taxon>Nesterenkonia</taxon>
    </lineage>
</organism>
<evidence type="ECO:0000256" key="3">
    <source>
        <dbReference type="ARBA" id="ARBA00022603"/>
    </source>
</evidence>
<dbReference type="InterPro" id="IPR058679">
    <property type="entry name" value="RlmG_N"/>
</dbReference>
<keyword evidence="4" id="KW-0808">Transferase</keyword>
<keyword evidence="2" id="KW-0698">rRNA processing</keyword>
<reference evidence="8" key="1">
    <citation type="journal article" date="2021" name="PeerJ">
        <title>Extensive microbial diversity within the chicken gut microbiome revealed by metagenomics and culture.</title>
        <authorList>
            <person name="Gilroy R."/>
            <person name="Ravi A."/>
            <person name="Getino M."/>
            <person name="Pursley I."/>
            <person name="Horton D.L."/>
            <person name="Alikhan N.F."/>
            <person name="Baker D."/>
            <person name="Gharbi K."/>
            <person name="Hall N."/>
            <person name="Watson M."/>
            <person name="Adriaenssens E.M."/>
            <person name="Foster-Nyarko E."/>
            <person name="Jarju S."/>
            <person name="Secka A."/>
            <person name="Antonio M."/>
            <person name="Oren A."/>
            <person name="Chaudhuri R.R."/>
            <person name="La Ragione R."/>
            <person name="Hildebrand F."/>
            <person name="Pallen M.J."/>
        </authorList>
    </citation>
    <scope>NUCLEOTIDE SEQUENCE</scope>
    <source>
        <strain evidence="8">ChiHejej3B27-3195</strain>
    </source>
</reference>
<feature type="domain" description="RlmG N-terminal" evidence="7">
    <location>
        <begin position="135"/>
        <end position="239"/>
    </location>
</feature>
<evidence type="ECO:0000313" key="8">
    <source>
        <dbReference type="EMBL" id="HIW99285.1"/>
    </source>
</evidence>
<dbReference type="PANTHER" id="PTHR47816">
    <property type="entry name" value="RIBOSOMAL RNA SMALL SUBUNIT METHYLTRANSFERASE C"/>
    <property type="match status" value="1"/>
</dbReference>
<dbReference type="GO" id="GO:0032259">
    <property type="term" value="P:methylation"/>
    <property type="evidence" value="ECO:0007669"/>
    <property type="project" value="UniProtKB-KW"/>
</dbReference>
<dbReference type="AlphaFoldDB" id="A0A9D1S200"/>
<dbReference type="GO" id="GO:0008757">
    <property type="term" value="F:S-adenosylmethionine-dependent methyltransferase activity"/>
    <property type="evidence" value="ECO:0007669"/>
    <property type="project" value="InterPro"/>
</dbReference>
<evidence type="ECO:0000256" key="1">
    <source>
        <dbReference type="ARBA" id="ARBA00022490"/>
    </source>
</evidence>
<reference evidence="8" key="2">
    <citation type="submission" date="2021-04" db="EMBL/GenBank/DDBJ databases">
        <authorList>
            <person name="Gilroy R."/>
        </authorList>
    </citation>
    <scope>NUCLEOTIDE SEQUENCE</scope>
    <source>
        <strain evidence="8">ChiHejej3B27-3195</strain>
    </source>
</reference>
<dbReference type="Proteomes" id="UP000824151">
    <property type="component" value="Unassembled WGS sequence"/>
</dbReference>
<dbReference type="SUPFAM" id="SSF53335">
    <property type="entry name" value="S-adenosyl-L-methionine-dependent methyltransferases"/>
    <property type="match status" value="1"/>
</dbReference>
<dbReference type="InterPro" id="IPR007848">
    <property type="entry name" value="Small_mtfrase_dom"/>
</dbReference>
<evidence type="ECO:0000256" key="5">
    <source>
        <dbReference type="SAM" id="MobiDB-lite"/>
    </source>
</evidence>
<accession>A0A9D1S200</accession>
<dbReference type="InterPro" id="IPR046977">
    <property type="entry name" value="RsmC/RlmG"/>
</dbReference>